<feature type="compositionally biased region" description="Polar residues" evidence="1">
    <location>
        <begin position="1"/>
        <end position="10"/>
    </location>
</feature>
<gene>
    <name evidence="2" type="ORF">ISF_04432</name>
</gene>
<feature type="compositionally biased region" description="Polar residues" evidence="1">
    <location>
        <begin position="66"/>
        <end position="75"/>
    </location>
</feature>
<feature type="region of interest" description="Disordered" evidence="1">
    <location>
        <begin position="1"/>
        <end position="28"/>
    </location>
</feature>
<keyword evidence="3" id="KW-1185">Reference proteome</keyword>
<accession>A0A162J7U2</accession>
<proteinExistence type="predicted"/>
<dbReference type="RefSeq" id="XP_018704994.1">
    <property type="nucleotide sequence ID" value="XM_018848038.1"/>
</dbReference>
<organism evidence="2 3">
    <name type="scientific">Cordyceps fumosorosea (strain ARSEF 2679)</name>
    <name type="common">Isaria fumosorosea</name>
    <dbReference type="NCBI Taxonomy" id="1081104"/>
    <lineage>
        <taxon>Eukaryota</taxon>
        <taxon>Fungi</taxon>
        <taxon>Dikarya</taxon>
        <taxon>Ascomycota</taxon>
        <taxon>Pezizomycotina</taxon>
        <taxon>Sordariomycetes</taxon>
        <taxon>Hypocreomycetidae</taxon>
        <taxon>Hypocreales</taxon>
        <taxon>Cordycipitaceae</taxon>
        <taxon>Cordyceps</taxon>
    </lineage>
</organism>
<dbReference type="OrthoDB" id="4870556at2759"/>
<comment type="caution">
    <text evidence="2">The sequence shown here is derived from an EMBL/GenBank/DDBJ whole genome shotgun (WGS) entry which is preliminary data.</text>
</comment>
<evidence type="ECO:0000256" key="1">
    <source>
        <dbReference type="SAM" id="MobiDB-lite"/>
    </source>
</evidence>
<dbReference type="EMBL" id="AZHB01000009">
    <property type="protein sequence ID" value="OAA65022.1"/>
    <property type="molecule type" value="Genomic_DNA"/>
</dbReference>
<feature type="region of interest" description="Disordered" evidence="1">
    <location>
        <begin position="41"/>
        <end position="75"/>
    </location>
</feature>
<feature type="region of interest" description="Disordered" evidence="1">
    <location>
        <begin position="101"/>
        <end position="126"/>
    </location>
</feature>
<name>A0A162J7U2_CORFA</name>
<evidence type="ECO:0000313" key="2">
    <source>
        <dbReference type="EMBL" id="OAA65022.1"/>
    </source>
</evidence>
<dbReference type="AlphaFoldDB" id="A0A162J7U2"/>
<dbReference type="GeneID" id="30020724"/>
<sequence>MAAVATSTNARPPGSYMANSDGANTLPRRGLAHLVDKFETLDKANNGGAPRRKLSNPRQQGAGLTASKTMSSLNSLQDNRRYLENAPYRKDERLELLPAAAEPGRTNISPWKPHVAPPKNAHHRDRLSTVAETRKIFESEEPAPKANLDTQGFN</sequence>
<reference evidence="2 3" key="1">
    <citation type="journal article" date="2016" name="Genome Biol. Evol.">
        <title>Divergent and convergent evolution of fungal pathogenicity.</title>
        <authorList>
            <person name="Shang Y."/>
            <person name="Xiao G."/>
            <person name="Zheng P."/>
            <person name="Cen K."/>
            <person name="Zhan S."/>
            <person name="Wang C."/>
        </authorList>
    </citation>
    <scope>NUCLEOTIDE SEQUENCE [LARGE SCALE GENOMIC DNA]</scope>
    <source>
        <strain evidence="2 3">ARSEF 2679</strain>
    </source>
</reference>
<protein>
    <submittedName>
        <fullName evidence="2">Uncharacterized protein</fullName>
    </submittedName>
</protein>
<evidence type="ECO:0000313" key="3">
    <source>
        <dbReference type="Proteomes" id="UP000076744"/>
    </source>
</evidence>
<dbReference type="Proteomes" id="UP000076744">
    <property type="component" value="Unassembled WGS sequence"/>
</dbReference>